<dbReference type="PANTHER" id="PTHR33067">
    <property type="entry name" value="RNA-DIRECTED DNA POLYMERASE-RELATED"/>
    <property type="match status" value="1"/>
</dbReference>
<reference evidence="1" key="1">
    <citation type="submission" date="2016-11" db="EMBL/GenBank/DDBJ databases">
        <title>The genome of Nicotiana attenuata.</title>
        <authorList>
            <person name="Xu S."/>
            <person name="Brockmoeller T."/>
            <person name="Gaquerel E."/>
            <person name="Navarro A."/>
            <person name="Kuhl H."/>
            <person name="Gase K."/>
            <person name="Ling Z."/>
            <person name="Zhou W."/>
            <person name="Kreitzer C."/>
            <person name="Stanke M."/>
            <person name="Tang H."/>
            <person name="Lyons E."/>
            <person name="Pandey P."/>
            <person name="Pandey S.P."/>
            <person name="Timmermann B."/>
            <person name="Baldwin I.T."/>
        </authorList>
    </citation>
    <scope>NUCLEOTIDE SEQUENCE [LARGE SCALE GENOMIC DNA]</scope>
    <source>
        <strain evidence="1">UT</strain>
    </source>
</reference>
<dbReference type="EMBL" id="MJEQ01000641">
    <property type="protein sequence ID" value="OIT34883.1"/>
    <property type="molecule type" value="Genomic_DNA"/>
</dbReference>
<dbReference type="Gramene" id="OIT34883">
    <property type="protein sequence ID" value="OIT34883"/>
    <property type="gene ID" value="A4A49_65954"/>
</dbReference>
<gene>
    <name evidence="1" type="ORF">A4A49_65954</name>
</gene>
<keyword evidence="2" id="KW-1185">Reference proteome</keyword>
<feature type="non-terminal residue" evidence="1">
    <location>
        <position position="102"/>
    </location>
</feature>
<accession>A0A314KZZ8</accession>
<organism evidence="1 2">
    <name type="scientific">Nicotiana attenuata</name>
    <name type="common">Coyote tobacco</name>
    <dbReference type="NCBI Taxonomy" id="49451"/>
    <lineage>
        <taxon>Eukaryota</taxon>
        <taxon>Viridiplantae</taxon>
        <taxon>Streptophyta</taxon>
        <taxon>Embryophyta</taxon>
        <taxon>Tracheophyta</taxon>
        <taxon>Spermatophyta</taxon>
        <taxon>Magnoliopsida</taxon>
        <taxon>eudicotyledons</taxon>
        <taxon>Gunneridae</taxon>
        <taxon>Pentapetalae</taxon>
        <taxon>asterids</taxon>
        <taxon>lamiids</taxon>
        <taxon>Solanales</taxon>
        <taxon>Solanaceae</taxon>
        <taxon>Nicotianoideae</taxon>
        <taxon>Nicotianeae</taxon>
        <taxon>Nicotiana</taxon>
    </lineage>
</organism>
<evidence type="ECO:0000313" key="1">
    <source>
        <dbReference type="EMBL" id="OIT34883.1"/>
    </source>
</evidence>
<dbReference type="PANTHER" id="PTHR33067:SF31">
    <property type="entry name" value="RNA-DIRECTED DNA POLYMERASE"/>
    <property type="match status" value="1"/>
</dbReference>
<sequence>MPAYAKFMKEIFSKKRKVEETSVVKLIENCSAIFQNKLPKNVEIQGVLLYRRDYINQVDICVQLILGRPFSATGRAILDIQERQLMLRVGDERLIFKIEGNR</sequence>
<evidence type="ECO:0000313" key="2">
    <source>
        <dbReference type="Proteomes" id="UP000187609"/>
    </source>
</evidence>
<dbReference type="Proteomes" id="UP000187609">
    <property type="component" value="Unassembled WGS sequence"/>
</dbReference>
<proteinExistence type="predicted"/>
<protein>
    <submittedName>
        <fullName evidence="1">Uncharacterized protein</fullName>
    </submittedName>
</protein>
<comment type="caution">
    <text evidence="1">The sequence shown here is derived from an EMBL/GenBank/DDBJ whole genome shotgun (WGS) entry which is preliminary data.</text>
</comment>
<dbReference type="AlphaFoldDB" id="A0A314KZZ8"/>
<name>A0A314KZZ8_NICAT</name>